<dbReference type="PANTHER" id="PTHR11638:SF18">
    <property type="entry name" value="HEAT SHOCK PROTEIN 104"/>
    <property type="match status" value="1"/>
</dbReference>
<dbReference type="GO" id="GO:0005737">
    <property type="term" value="C:cytoplasm"/>
    <property type="evidence" value="ECO:0007669"/>
    <property type="project" value="TreeGrafter"/>
</dbReference>
<feature type="transmembrane region" description="Helical" evidence="5">
    <location>
        <begin position="67"/>
        <end position="89"/>
    </location>
</feature>
<keyword evidence="4" id="KW-0143">Chaperone</keyword>
<dbReference type="EMBL" id="MFMO01000039">
    <property type="protein sequence ID" value="OGG87024.1"/>
    <property type="molecule type" value="Genomic_DNA"/>
</dbReference>
<dbReference type="InterPro" id="IPR019489">
    <property type="entry name" value="Clp_ATPase_C"/>
</dbReference>
<dbReference type="Proteomes" id="UP000177968">
    <property type="component" value="Unassembled WGS sequence"/>
</dbReference>
<evidence type="ECO:0000259" key="6">
    <source>
        <dbReference type="SMART" id="SM00382"/>
    </source>
</evidence>
<dbReference type="InterPro" id="IPR050130">
    <property type="entry name" value="ClpA_ClpB"/>
</dbReference>
<evidence type="ECO:0000256" key="3">
    <source>
        <dbReference type="ARBA" id="ARBA00022840"/>
    </source>
</evidence>
<keyword evidence="5" id="KW-1133">Transmembrane helix</keyword>
<dbReference type="Gene3D" id="1.10.8.60">
    <property type="match status" value="2"/>
</dbReference>
<keyword evidence="5" id="KW-0472">Membrane</keyword>
<dbReference type="InterPro" id="IPR003959">
    <property type="entry name" value="ATPase_AAA_core"/>
</dbReference>
<dbReference type="SMART" id="SM01086">
    <property type="entry name" value="ClpB_D2-small"/>
    <property type="match status" value="1"/>
</dbReference>
<dbReference type="PANTHER" id="PTHR11638">
    <property type="entry name" value="ATP-DEPENDENT CLP PROTEASE"/>
    <property type="match status" value="1"/>
</dbReference>
<accession>A0A1F6FME3</accession>
<dbReference type="InterPro" id="IPR001270">
    <property type="entry name" value="ClpA/B"/>
</dbReference>
<evidence type="ECO:0000313" key="8">
    <source>
        <dbReference type="EMBL" id="OGG87024.1"/>
    </source>
</evidence>
<dbReference type="GO" id="GO:0034605">
    <property type="term" value="P:cellular response to heat"/>
    <property type="evidence" value="ECO:0007669"/>
    <property type="project" value="TreeGrafter"/>
</dbReference>
<evidence type="ECO:0000313" key="9">
    <source>
        <dbReference type="Proteomes" id="UP000177968"/>
    </source>
</evidence>
<evidence type="ECO:0000256" key="1">
    <source>
        <dbReference type="ARBA" id="ARBA00022737"/>
    </source>
</evidence>
<feature type="domain" description="AAA+ ATPase" evidence="6">
    <location>
        <begin position="580"/>
        <end position="749"/>
    </location>
</feature>
<dbReference type="PRINTS" id="PR00300">
    <property type="entry name" value="CLPPROTEASEA"/>
</dbReference>
<dbReference type="Pfam" id="PF07724">
    <property type="entry name" value="AAA_2"/>
    <property type="match status" value="1"/>
</dbReference>
<sequence>MSDITLLTASPPVYRAIRLEQVLPQKVRRVLLGTSALLALGALWAFIITLILTRLNEGFLYANNTQLFVGLSLFFGGCTLVFMLLDFYARSVSRPSIFLSDATQSGDVFYKLDREGARTLFRLKALKKESVNYASAYAVFRKNSLASHLILRLGLDAHEFQEFAINGERRVLEIPRQKLLTYLAKIAREMGSDMISAKECAVLLFDLDKELEEFLFARKVHRHEFIGAISWAARIVGRKSAHDQWWEKAVLGKIPGVGKDLGFGRTRTLDQYSHDLVPDFNDPSIHFMAHKKEMVALEEILTRSSEANVVLVGEPGAGMHAILKELSREIHKGTVSPALEHKRMIMLDTAAITASAKTKGKFEELLINLLNEASRAGNIVLVIEDVPTFLGSSQSLGADSTSLMEPYLSGSAIQVIVLSDIDSFNRVILPNTKLMKQFEKLEVAEPSLDKTLLILEDVAEGLEVHSNVIATYQGVSAVVDLSDRYVTQGVFPEKAVDLLEDALVSATSSGKKFLMPEDAEAVVEREYHVPIANAGGEESQKLLHFEEIMHERIVNQNEAIHAVANALRKARSGLHAGNRPIASFLFLGPTGVGKTETAKVVSELYFGSVESMTRFDMSEFRGSEGAEKLLGSFTTREPGVLANKLREKPFGLLLFDEFEKSSHEVINLFLQILEEGFFTDSFGKKVSARETILIATSNAGSNLIWDLVQKGRDPASVQKEVIDHIRSEDIFSPELLNRFDAIVVYHPLNKEQLTQVARLILNELAAHLKEKDITFEVTDELAAKVVELGYDPVMGARPMRRAVSDRVEQVIARRILEGKLERGSVFTLHPNDLTTE</sequence>
<proteinExistence type="predicted"/>
<reference evidence="8 9" key="1">
    <citation type="journal article" date="2016" name="Nat. Commun.">
        <title>Thousands of microbial genomes shed light on interconnected biogeochemical processes in an aquifer system.</title>
        <authorList>
            <person name="Anantharaman K."/>
            <person name="Brown C.T."/>
            <person name="Hug L.A."/>
            <person name="Sharon I."/>
            <person name="Castelle C.J."/>
            <person name="Probst A.J."/>
            <person name="Thomas B.C."/>
            <person name="Singh A."/>
            <person name="Wilkins M.J."/>
            <person name="Karaoz U."/>
            <person name="Brodie E.L."/>
            <person name="Williams K.H."/>
            <person name="Hubbard S.S."/>
            <person name="Banfield J.F."/>
        </authorList>
    </citation>
    <scope>NUCLEOTIDE SEQUENCE [LARGE SCALE GENOMIC DNA]</scope>
</reference>
<dbReference type="Gene3D" id="3.40.50.300">
    <property type="entry name" value="P-loop containing nucleotide triphosphate hydrolases"/>
    <property type="match status" value="2"/>
</dbReference>
<dbReference type="Pfam" id="PF17871">
    <property type="entry name" value="AAA_lid_9"/>
    <property type="match status" value="1"/>
</dbReference>
<evidence type="ECO:0000256" key="5">
    <source>
        <dbReference type="SAM" id="Phobius"/>
    </source>
</evidence>
<protein>
    <recommendedName>
        <fullName evidence="10">Clp R domain-containing protein</fullName>
    </recommendedName>
</protein>
<feature type="domain" description="Clp ATPase C-terminal" evidence="7">
    <location>
        <begin position="748"/>
        <end position="835"/>
    </location>
</feature>
<dbReference type="AlphaFoldDB" id="A0A1F6FME3"/>
<dbReference type="Pfam" id="PF10431">
    <property type="entry name" value="ClpB_D2-small"/>
    <property type="match status" value="1"/>
</dbReference>
<name>A0A1F6FME3_9BACT</name>
<keyword evidence="1" id="KW-0677">Repeat</keyword>
<dbReference type="CDD" id="cd19499">
    <property type="entry name" value="RecA-like_ClpB_Hsp104-like"/>
    <property type="match status" value="1"/>
</dbReference>
<dbReference type="SMART" id="SM00382">
    <property type="entry name" value="AAA"/>
    <property type="match status" value="2"/>
</dbReference>
<evidence type="ECO:0000259" key="7">
    <source>
        <dbReference type="SMART" id="SM01086"/>
    </source>
</evidence>
<organism evidence="8 9">
    <name type="scientific">Candidatus Kaiserbacteria bacterium RIFCSPLOWO2_12_FULL_50_28</name>
    <dbReference type="NCBI Taxonomy" id="1798527"/>
    <lineage>
        <taxon>Bacteria</taxon>
        <taxon>Candidatus Kaiseribacteriota</taxon>
    </lineage>
</organism>
<feature type="domain" description="AAA+ ATPase" evidence="6">
    <location>
        <begin position="305"/>
        <end position="439"/>
    </location>
</feature>
<gene>
    <name evidence="8" type="ORF">A3H15_01445</name>
</gene>
<evidence type="ECO:0000256" key="4">
    <source>
        <dbReference type="ARBA" id="ARBA00023186"/>
    </source>
</evidence>
<dbReference type="GO" id="GO:0016887">
    <property type="term" value="F:ATP hydrolysis activity"/>
    <property type="evidence" value="ECO:0007669"/>
    <property type="project" value="InterPro"/>
</dbReference>
<dbReference type="InterPro" id="IPR003593">
    <property type="entry name" value="AAA+_ATPase"/>
</dbReference>
<evidence type="ECO:0008006" key="10">
    <source>
        <dbReference type="Google" id="ProtNLM"/>
    </source>
</evidence>
<dbReference type="InterPro" id="IPR041546">
    <property type="entry name" value="ClpA/ClpB_AAA_lid"/>
</dbReference>
<keyword evidence="3" id="KW-0067">ATP-binding</keyword>
<evidence type="ECO:0000256" key="2">
    <source>
        <dbReference type="ARBA" id="ARBA00022741"/>
    </source>
</evidence>
<keyword evidence="5" id="KW-0812">Transmembrane</keyword>
<dbReference type="InterPro" id="IPR027417">
    <property type="entry name" value="P-loop_NTPase"/>
</dbReference>
<feature type="transmembrane region" description="Helical" evidence="5">
    <location>
        <begin position="30"/>
        <end position="55"/>
    </location>
</feature>
<keyword evidence="2" id="KW-0547">Nucleotide-binding</keyword>
<dbReference type="GO" id="GO:0005524">
    <property type="term" value="F:ATP binding"/>
    <property type="evidence" value="ECO:0007669"/>
    <property type="project" value="UniProtKB-KW"/>
</dbReference>
<dbReference type="SUPFAM" id="SSF52540">
    <property type="entry name" value="P-loop containing nucleoside triphosphate hydrolases"/>
    <property type="match status" value="2"/>
</dbReference>
<comment type="caution">
    <text evidence="8">The sequence shown here is derived from an EMBL/GenBank/DDBJ whole genome shotgun (WGS) entry which is preliminary data.</text>
</comment>